<accession>A0ABC9TJT2</accession>
<dbReference type="RefSeq" id="WP_016627335.1">
    <property type="nucleotide sequence ID" value="NZ_KE351874.1"/>
</dbReference>
<gene>
    <name evidence="2" type="ORF">D358_01498</name>
</gene>
<reference evidence="2 3" key="1">
    <citation type="submission" date="2013-06" db="EMBL/GenBank/DDBJ databases">
        <authorList>
            <person name="Weinstock G."/>
            <person name="Sodergren E."/>
            <person name="Lobos E.A."/>
            <person name="Fulton L."/>
            <person name="Fulton R."/>
            <person name="Courtney L."/>
            <person name="Fronick C."/>
            <person name="O'Laughlin M."/>
            <person name="Godfrey J."/>
            <person name="Wilson R.M."/>
            <person name="Miner T."/>
            <person name="Farmer C."/>
            <person name="Delehaunty K."/>
            <person name="Cordes M."/>
            <person name="Minx P."/>
            <person name="Tomlinson C."/>
            <person name="Chen J."/>
            <person name="Wollam A."/>
            <person name="Pepin K.H."/>
            <person name="Bhonagiri V."/>
            <person name="Zhang X."/>
            <person name="Warren W."/>
            <person name="Mitreva M."/>
            <person name="Mardis E.R."/>
            <person name="Wilson R.K."/>
        </authorList>
    </citation>
    <scope>NUCLEOTIDE SEQUENCE [LARGE SCALE GENOMIC DNA]</scope>
    <source>
        <strain evidence="2 3">RP2S-4</strain>
    </source>
</reference>
<keyword evidence="1" id="KW-0812">Transmembrane</keyword>
<evidence type="ECO:0000313" key="3">
    <source>
        <dbReference type="Proteomes" id="UP000015750"/>
    </source>
</evidence>
<organism evidence="2 3">
    <name type="scientific">Enterococcus faecalis RP2S-4</name>
    <dbReference type="NCBI Taxonomy" id="1244145"/>
    <lineage>
        <taxon>Bacteria</taxon>
        <taxon>Bacillati</taxon>
        <taxon>Bacillota</taxon>
        <taxon>Bacilli</taxon>
        <taxon>Lactobacillales</taxon>
        <taxon>Enterococcaceae</taxon>
        <taxon>Enterococcus</taxon>
    </lineage>
</organism>
<keyword evidence="1" id="KW-1133">Transmembrane helix</keyword>
<evidence type="ECO:0000256" key="1">
    <source>
        <dbReference type="SAM" id="Phobius"/>
    </source>
</evidence>
<proteinExistence type="predicted"/>
<dbReference type="AlphaFoldDB" id="A0ABC9TJT2"/>
<comment type="caution">
    <text evidence="2">The sequence shown here is derived from an EMBL/GenBank/DDBJ whole genome shotgun (WGS) entry which is preliminary data.</text>
</comment>
<dbReference type="Pfam" id="PF17332">
    <property type="entry name" value="DUF5592"/>
    <property type="match status" value="1"/>
</dbReference>
<sequence>MDKYTRVKNPPSIYTQMKFFGLIYLPDLAAVALAVFLGKQLNALFHLNNVFGFINYGFLLIVAFCLFIYRPQTNPEERQYKLLYYAFILDKNRYHALPQVKEKKGETPNEY</sequence>
<evidence type="ECO:0008006" key="4">
    <source>
        <dbReference type="Google" id="ProtNLM"/>
    </source>
</evidence>
<evidence type="ECO:0000313" key="2">
    <source>
        <dbReference type="EMBL" id="EPI08723.1"/>
    </source>
</evidence>
<feature type="transmembrane region" description="Helical" evidence="1">
    <location>
        <begin position="50"/>
        <end position="69"/>
    </location>
</feature>
<dbReference type="InterPro" id="IPR020275">
    <property type="entry name" value="DUF5592"/>
</dbReference>
<name>A0ABC9TJT2_ENTFL</name>
<dbReference type="EMBL" id="ATIR01000044">
    <property type="protein sequence ID" value="EPI08723.1"/>
    <property type="molecule type" value="Genomic_DNA"/>
</dbReference>
<feature type="transmembrane region" description="Helical" evidence="1">
    <location>
        <begin position="21"/>
        <end position="38"/>
    </location>
</feature>
<dbReference type="Proteomes" id="UP000015750">
    <property type="component" value="Unassembled WGS sequence"/>
</dbReference>
<protein>
    <recommendedName>
        <fullName evidence="4">PrgI family protein</fullName>
    </recommendedName>
</protein>
<keyword evidence="1" id="KW-0472">Membrane</keyword>